<dbReference type="SMART" id="SM01210">
    <property type="entry name" value="GARS_C"/>
    <property type="match status" value="1"/>
</dbReference>
<dbReference type="Gene3D" id="3.30.470.20">
    <property type="entry name" value="ATP-grasp fold, B domain"/>
    <property type="match status" value="1"/>
</dbReference>
<dbReference type="GO" id="GO:0009113">
    <property type="term" value="P:purine nucleobase biosynthetic process"/>
    <property type="evidence" value="ECO:0007669"/>
    <property type="project" value="InterPro"/>
</dbReference>
<dbReference type="SUPFAM" id="SSF56059">
    <property type="entry name" value="Glutathione synthetase ATP-binding domain-like"/>
    <property type="match status" value="1"/>
</dbReference>
<evidence type="ECO:0000256" key="1">
    <source>
        <dbReference type="ARBA" id="ARBA00005174"/>
    </source>
</evidence>
<dbReference type="HAMAP" id="MF_00138">
    <property type="entry name" value="GARS"/>
    <property type="match status" value="1"/>
</dbReference>
<dbReference type="Gene3D" id="3.30.1490.20">
    <property type="entry name" value="ATP-grasp fold, A domain"/>
    <property type="match status" value="1"/>
</dbReference>
<dbReference type="InterPro" id="IPR016185">
    <property type="entry name" value="PreATP-grasp_dom_sf"/>
</dbReference>
<evidence type="ECO:0000256" key="6">
    <source>
        <dbReference type="ARBA" id="ARBA00022840"/>
    </source>
</evidence>
<dbReference type="KEGG" id="flt:Sv326_0238"/>
<accession>A0A7D5XEE5</accession>
<evidence type="ECO:0000256" key="8">
    <source>
        <dbReference type="ARBA" id="ARBA00042242"/>
    </source>
</evidence>
<comment type="catalytic activity">
    <reaction evidence="10">
        <text>5-phospho-beta-D-ribosylamine + glycine + ATP = N(1)-(5-phospho-beta-D-ribosyl)glycinamide + ADP + phosphate + H(+)</text>
        <dbReference type="Rhea" id="RHEA:17453"/>
        <dbReference type="ChEBI" id="CHEBI:15378"/>
        <dbReference type="ChEBI" id="CHEBI:30616"/>
        <dbReference type="ChEBI" id="CHEBI:43474"/>
        <dbReference type="ChEBI" id="CHEBI:57305"/>
        <dbReference type="ChEBI" id="CHEBI:58681"/>
        <dbReference type="ChEBI" id="CHEBI:143788"/>
        <dbReference type="ChEBI" id="CHEBI:456216"/>
        <dbReference type="EC" id="6.3.4.13"/>
    </reaction>
</comment>
<dbReference type="EMBL" id="CP058998">
    <property type="protein sequence ID" value="QLJ52413.1"/>
    <property type="molecule type" value="Genomic_DNA"/>
</dbReference>
<dbReference type="PROSITE" id="PS00184">
    <property type="entry name" value="GARS"/>
    <property type="match status" value="1"/>
</dbReference>
<dbReference type="EC" id="6.3.4.13" evidence="2 10"/>
<dbReference type="GO" id="GO:0004637">
    <property type="term" value="F:phosphoribosylamine-glycine ligase activity"/>
    <property type="evidence" value="ECO:0007669"/>
    <property type="project" value="UniProtKB-UniRule"/>
</dbReference>
<keyword evidence="5 10" id="KW-0658">Purine biosynthesis</keyword>
<dbReference type="Gene3D" id="3.40.50.20">
    <property type="match status" value="1"/>
</dbReference>
<sequence>MERVLLIGNGGREHAIAWAIKRSNVQNELYSLMGARNPGIAKLCKEFFIGDALNAATVAKFALSKRIDLAVVGPEAPLDAGVVDELLRNGVECASPTRSAARMETDKGFARELLGKYKVKGSPAFGVFTDLREASDFIDSFGKPVVVKPAGLTGGKGVKIVGEQLRDSNDAKEYAKEILAEGVGGIRKVVVEERLDGEEFSLQAFVDGRRVVGTPMVQDHKRAYANDQGMNTGGMGAYSDAGYILPFLKQDDYDEGISIMKASVEAFRKETGEDYKGFLYGGFIVTAEGVKLLEFNARLGDPEAMNTLSVIKSDFLNILERVVDGNLKDAGFYRKATVCKYLVPEGYPVSPKQNEPIEVDEKAIESSGAVLYYASVNQKDGRIYTGSSRTAGLVGIAENIEKAERIAESAIGFVKGKLFYRKDIGTRELIQKRMDHMKKLRGHL</sequence>
<evidence type="ECO:0000313" key="13">
    <source>
        <dbReference type="EMBL" id="QLJ52413.1"/>
    </source>
</evidence>
<dbReference type="GO" id="GO:0046872">
    <property type="term" value="F:metal ion binding"/>
    <property type="evidence" value="ECO:0007669"/>
    <property type="project" value="InterPro"/>
</dbReference>
<gene>
    <name evidence="10" type="primary">purD</name>
    <name evidence="13" type="ORF">Sv326_0238</name>
</gene>
<dbReference type="SMART" id="SM01209">
    <property type="entry name" value="GARS_A"/>
    <property type="match status" value="1"/>
</dbReference>
<evidence type="ECO:0000256" key="2">
    <source>
        <dbReference type="ARBA" id="ARBA00013255"/>
    </source>
</evidence>
<dbReference type="Proteomes" id="UP000510821">
    <property type="component" value="Chromosome"/>
</dbReference>
<dbReference type="InterPro" id="IPR011761">
    <property type="entry name" value="ATP-grasp"/>
</dbReference>
<comment type="pathway">
    <text evidence="1 10">Purine metabolism; IMP biosynthesis via de novo pathway; N(1)-(5-phospho-D-ribosyl)glycinamide from 5-phospho-alpha-D-ribose 1-diphosphate: step 2/2.</text>
</comment>
<proteinExistence type="inferred from homology"/>
<evidence type="ECO:0000256" key="4">
    <source>
        <dbReference type="ARBA" id="ARBA00022741"/>
    </source>
</evidence>
<evidence type="ECO:0000259" key="12">
    <source>
        <dbReference type="PROSITE" id="PS50975"/>
    </source>
</evidence>
<dbReference type="GO" id="GO:0006189">
    <property type="term" value="P:'de novo' IMP biosynthetic process"/>
    <property type="evidence" value="ECO:0007669"/>
    <property type="project" value="UniProtKB-UniRule"/>
</dbReference>
<dbReference type="InterPro" id="IPR020560">
    <property type="entry name" value="PRibGlycinamide_synth_C-dom"/>
</dbReference>
<dbReference type="AlphaFoldDB" id="A0A7D5XEE5"/>
<keyword evidence="3 10" id="KW-0436">Ligase</keyword>
<dbReference type="InterPro" id="IPR020562">
    <property type="entry name" value="PRibGlycinamide_synth_N"/>
</dbReference>
<organism evidence="13 14">
    <name type="scientific">Fermentimicrarchaeum limneticum</name>
    <dbReference type="NCBI Taxonomy" id="2795018"/>
    <lineage>
        <taxon>Archaea</taxon>
        <taxon>Candidatus Micrarchaeota</taxon>
        <taxon>Candidatus Fermentimicrarchaeales</taxon>
        <taxon>Candidatus Fermentimicrarchaeaceae</taxon>
        <taxon>Candidatus Fermentimicrarchaeum</taxon>
    </lineage>
</organism>
<dbReference type="SUPFAM" id="SSF52440">
    <property type="entry name" value="PreATP-grasp domain"/>
    <property type="match status" value="1"/>
</dbReference>
<evidence type="ECO:0000256" key="9">
    <source>
        <dbReference type="ARBA" id="ARBA00042864"/>
    </source>
</evidence>
<evidence type="ECO:0000256" key="11">
    <source>
        <dbReference type="PROSITE-ProRule" id="PRU00409"/>
    </source>
</evidence>
<dbReference type="InterPro" id="IPR011054">
    <property type="entry name" value="Rudment_hybrid_motif"/>
</dbReference>
<dbReference type="Gene3D" id="3.90.600.10">
    <property type="entry name" value="Phosphoribosylglycinamide synthetase, C-terminal domain"/>
    <property type="match status" value="1"/>
</dbReference>
<evidence type="ECO:0000256" key="10">
    <source>
        <dbReference type="HAMAP-Rule" id="MF_00138"/>
    </source>
</evidence>
<dbReference type="SUPFAM" id="SSF51246">
    <property type="entry name" value="Rudiment single hybrid motif"/>
    <property type="match status" value="1"/>
</dbReference>
<evidence type="ECO:0000256" key="7">
    <source>
        <dbReference type="ARBA" id="ARBA00038345"/>
    </source>
</evidence>
<feature type="domain" description="ATP-grasp" evidence="12">
    <location>
        <begin position="111"/>
        <end position="324"/>
    </location>
</feature>
<protein>
    <recommendedName>
        <fullName evidence="2 10">Phosphoribosylamine--glycine ligase</fullName>
        <ecNumber evidence="2 10">6.3.4.13</ecNumber>
    </recommendedName>
    <alternativeName>
        <fullName evidence="10">GARS</fullName>
    </alternativeName>
    <alternativeName>
        <fullName evidence="8 10">Glycinamide ribonucleotide synthetase</fullName>
    </alternativeName>
    <alternativeName>
        <fullName evidence="9 10">Phosphoribosylglycinamide synthetase</fullName>
    </alternativeName>
</protein>
<dbReference type="InterPro" id="IPR020559">
    <property type="entry name" value="PRibGlycinamide_synth_CS"/>
</dbReference>
<dbReference type="GO" id="GO:0005524">
    <property type="term" value="F:ATP binding"/>
    <property type="evidence" value="ECO:0007669"/>
    <property type="project" value="UniProtKB-UniRule"/>
</dbReference>
<dbReference type="InterPro" id="IPR000115">
    <property type="entry name" value="PRibGlycinamide_synth"/>
</dbReference>
<dbReference type="NCBIfam" id="TIGR00877">
    <property type="entry name" value="purD"/>
    <property type="match status" value="1"/>
</dbReference>
<reference evidence="14" key="1">
    <citation type="submission" date="2020-07" db="EMBL/GenBank/DDBJ databases">
        <title>Metabolic diversity and evolutionary history of the archaeal phylum ###Micrarchaeota### uncovered from a freshwater lake metagenome.</title>
        <authorList>
            <person name="Kadnikov V.V."/>
            <person name="Savvichev A.S."/>
            <person name="Mardanov A.V."/>
            <person name="Beletsky A.V."/>
            <person name="Chupakov A.V."/>
            <person name="Kokryatskaya N.M."/>
            <person name="Pimenov N.V."/>
            <person name="Ravin N.V."/>
        </authorList>
    </citation>
    <scope>NUCLEOTIDE SEQUENCE [LARGE SCALE GENOMIC DNA]</scope>
</reference>
<evidence type="ECO:0000256" key="5">
    <source>
        <dbReference type="ARBA" id="ARBA00022755"/>
    </source>
</evidence>
<dbReference type="UniPathway" id="UPA00074">
    <property type="reaction ID" value="UER00125"/>
</dbReference>
<dbReference type="PANTHER" id="PTHR43472:SF1">
    <property type="entry name" value="PHOSPHORIBOSYLAMINE--GLYCINE LIGASE, CHLOROPLASTIC"/>
    <property type="match status" value="1"/>
</dbReference>
<keyword evidence="6 11" id="KW-0067">ATP-binding</keyword>
<keyword evidence="4 11" id="KW-0547">Nucleotide-binding</keyword>
<dbReference type="Pfam" id="PF02843">
    <property type="entry name" value="GARS_C"/>
    <property type="match status" value="1"/>
</dbReference>
<name>A0A7D5XEE5_FERL1</name>
<dbReference type="Pfam" id="PF01071">
    <property type="entry name" value="GARS_A"/>
    <property type="match status" value="1"/>
</dbReference>
<evidence type="ECO:0000256" key="3">
    <source>
        <dbReference type="ARBA" id="ARBA00022598"/>
    </source>
</evidence>
<dbReference type="Pfam" id="PF02844">
    <property type="entry name" value="GARS_N"/>
    <property type="match status" value="1"/>
</dbReference>
<dbReference type="PROSITE" id="PS50975">
    <property type="entry name" value="ATP_GRASP"/>
    <property type="match status" value="1"/>
</dbReference>
<dbReference type="InterPro" id="IPR013815">
    <property type="entry name" value="ATP_grasp_subdomain_1"/>
</dbReference>
<comment type="similarity">
    <text evidence="7 10">Belongs to the GARS family.</text>
</comment>
<dbReference type="InterPro" id="IPR020561">
    <property type="entry name" value="PRibGlycinamid_synth_ATP-grasp"/>
</dbReference>
<dbReference type="PANTHER" id="PTHR43472">
    <property type="entry name" value="PHOSPHORIBOSYLAMINE--GLYCINE LIGASE"/>
    <property type="match status" value="1"/>
</dbReference>
<evidence type="ECO:0000313" key="14">
    <source>
        <dbReference type="Proteomes" id="UP000510821"/>
    </source>
</evidence>
<dbReference type="InterPro" id="IPR037123">
    <property type="entry name" value="PRibGlycinamide_synth_C_sf"/>
</dbReference>